<dbReference type="GO" id="GO:0046677">
    <property type="term" value="P:response to antibiotic"/>
    <property type="evidence" value="ECO:0007669"/>
    <property type="project" value="UniProtKB-KW"/>
</dbReference>
<protein>
    <submittedName>
        <fullName evidence="8">ABC-2 type transport system ATP-binding protein</fullName>
    </submittedName>
</protein>
<keyword evidence="4 8" id="KW-0067">ATP-binding</keyword>
<name>A0A839E0M6_9PSEU</name>
<proteinExistence type="predicted"/>
<dbReference type="Pfam" id="PF00005">
    <property type="entry name" value="ABC_tran"/>
    <property type="match status" value="1"/>
</dbReference>
<evidence type="ECO:0000313" key="8">
    <source>
        <dbReference type="EMBL" id="MBA8824528.1"/>
    </source>
</evidence>
<dbReference type="EMBL" id="JACGWZ010000002">
    <property type="protein sequence ID" value="MBA8824528.1"/>
    <property type="molecule type" value="Genomic_DNA"/>
</dbReference>
<dbReference type="AlphaFoldDB" id="A0A839E0M6"/>
<comment type="caution">
    <text evidence="8">The sequence shown here is derived from an EMBL/GenBank/DDBJ whole genome shotgun (WGS) entry which is preliminary data.</text>
</comment>
<evidence type="ECO:0000256" key="1">
    <source>
        <dbReference type="ARBA" id="ARBA00004202"/>
    </source>
</evidence>
<comment type="subcellular location">
    <subcellularLocation>
        <location evidence="1">Cell membrane</location>
        <topology evidence="1">Peripheral membrane protein</topology>
    </subcellularLocation>
</comment>
<evidence type="ECO:0000256" key="6">
    <source>
        <dbReference type="SAM" id="MobiDB-lite"/>
    </source>
</evidence>
<dbReference type="PANTHER" id="PTHR42711">
    <property type="entry name" value="ABC TRANSPORTER ATP-BINDING PROTEIN"/>
    <property type="match status" value="1"/>
</dbReference>
<dbReference type="GO" id="GO:0005886">
    <property type="term" value="C:plasma membrane"/>
    <property type="evidence" value="ECO:0007669"/>
    <property type="project" value="UniProtKB-SubCell"/>
</dbReference>
<dbReference type="GO" id="GO:0016887">
    <property type="term" value="F:ATP hydrolysis activity"/>
    <property type="evidence" value="ECO:0007669"/>
    <property type="project" value="InterPro"/>
</dbReference>
<dbReference type="InterPro" id="IPR003593">
    <property type="entry name" value="AAA+_ATPase"/>
</dbReference>
<keyword evidence="9" id="KW-1185">Reference proteome</keyword>
<evidence type="ECO:0000256" key="3">
    <source>
        <dbReference type="ARBA" id="ARBA00022741"/>
    </source>
</evidence>
<evidence type="ECO:0000256" key="2">
    <source>
        <dbReference type="ARBA" id="ARBA00022448"/>
    </source>
</evidence>
<evidence type="ECO:0000256" key="5">
    <source>
        <dbReference type="ARBA" id="ARBA00023251"/>
    </source>
</evidence>
<keyword evidence="3" id="KW-0547">Nucleotide-binding</keyword>
<dbReference type="CDD" id="cd03230">
    <property type="entry name" value="ABC_DR_subfamily_A"/>
    <property type="match status" value="1"/>
</dbReference>
<evidence type="ECO:0000256" key="4">
    <source>
        <dbReference type="ARBA" id="ARBA00022840"/>
    </source>
</evidence>
<sequence>MRRNTTSRGIGERGTDHTGTAIDISGLRKDHGPVRAVDGVDLGIAPGEVMALLGPNGAGKSTLVDMILGLTRPDSGRVRIFGAEPERAVRGGAIAAMLQTGALLDDATVGEMLGMVASLHHAPLTVREALRRAGIEDLVKRPSTRLSGGQQQRVRYALALVSDPALLLLDEPTAAMDVGTRREFWHSMRDYTDSGRTVVFATHYLEEAEEFADRVVFMKSGRIVADGAVAEVRALAAGRTLRATVPGVVESAVRALPAVADVGIRHDEVVVVSSDSDTTLRALLSRFPHARDIEVTGVGLDEAFVALTGDVQRDQAEAVRS</sequence>
<dbReference type="SMART" id="SM00382">
    <property type="entry name" value="AAA"/>
    <property type="match status" value="1"/>
</dbReference>
<dbReference type="GO" id="GO:0005524">
    <property type="term" value="F:ATP binding"/>
    <property type="evidence" value="ECO:0007669"/>
    <property type="project" value="UniProtKB-KW"/>
</dbReference>
<gene>
    <name evidence="8" type="ORF">FHX42_001875</name>
</gene>
<reference evidence="8 9" key="1">
    <citation type="submission" date="2020-07" db="EMBL/GenBank/DDBJ databases">
        <title>Sequencing the genomes of 1000 actinobacteria strains.</title>
        <authorList>
            <person name="Klenk H.-P."/>
        </authorList>
    </citation>
    <scope>NUCLEOTIDE SEQUENCE [LARGE SCALE GENOMIC DNA]</scope>
    <source>
        <strain evidence="8 9">DSM 45975</strain>
    </source>
</reference>
<dbReference type="InterPro" id="IPR027417">
    <property type="entry name" value="P-loop_NTPase"/>
</dbReference>
<keyword evidence="2" id="KW-0813">Transport</keyword>
<evidence type="ECO:0000259" key="7">
    <source>
        <dbReference type="PROSITE" id="PS50893"/>
    </source>
</evidence>
<feature type="domain" description="ABC transporter" evidence="7">
    <location>
        <begin position="22"/>
        <end position="245"/>
    </location>
</feature>
<feature type="region of interest" description="Disordered" evidence="6">
    <location>
        <begin position="1"/>
        <end position="21"/>
    </location>
</feature>
<dbReference type="InterPro" id="IPR050763">
    <property type="entry name" value="ABC_transporter_ATP-binding"/>
</dbReference>
<accession>A0A839E0M6</accession>
<evidence type="ECO:0000313" key="9">
    <source>
        <dbReference type="Proteomes" id="UP000569329"/>
    </source>
</evidence>
<organism evidence="8 9">
    <name type="scientific">Halosaccharopolyspora lacisalsi</name>
    <dbReference type="NCBI Taxonomy" id="1000566"/>
    <lineage>
        <taxon>Bacteria</taxon>
        <taxon>Bacillati</taxon>
        <taxon>Actinomycetota</taxon>
        <taxon>Actinomycetes</taxon>
        <taxon>Pseudonocardiales</taxon>
        <taxon>Pseudonocardiaceae</taxon>
        <taxon>Halosaccharopolyspora</taxon>
    </lineage>
</organism>
<dbReference type="SUPFAM" id="SSF52540">
    <property type="entry name" value="P-loop containing nucleoside triphosphate hydrolases"/>
    <property type="match status" value="1"/>
</dbReference>
<dbReference type="InterPro" id="IPR003439">
    <property type="entry name" value="ABC_transporter-like_ATP-bd"/>
</dbReference>
<dbReference type="PROSITE" id="PS50893">
    <property type="entry name" value="ABC_TRANSPORTER_2"/>
    <property type="match status" value="1"/>
</dbReference>
<dbReference type="Proteomes" id="UP000569329">
    <property type="component" value="Unassembled WGS sequence"/>
</dbReference>
<dbReference type="PANTHER" id="PTHR42711:SF17">
    <property type="entry name" value="ABC TRANSPORTER ATP-BINDING PROTEIN"/>
    <property type="match status" value="1"/>
</dbReference>
<keyword evidence="5" id="KW-0046">Antibiotic resistance</keyword>
<dbReference type="Gene3D" id="3.40.50.300">
    <property type="entry name" value="P-loop containing nucleotide triphosphate hydrolases"/>
    <property type="match status" value="1"/>
</dbReference>